<dbReference type="AlphaFoldDB" id="X6PFM8"/>
<reference evidence="1 2" key="1">
    <citation type="journal article" date="2013" name="Curr. Biol.">
        <title>The Genome of the Foraminiferan Reticulomyxa filosa.</title>
        <authorList>
            <person name="Glockner G."/>
            <person name="Hulsmann N."/>
            <person name="Schleicher M."/>
            <person name="Noegel A.A."/>
            <person name="Eichinger L."/>
            <person name="Gallinger C."/>
            <person name="Pawlowski J."/>
            <person name="Sierra R."/>
            <person name="Euteneuer U."/>
            <person name="Pillet L."/>
            <person name="Moustafa A."/>
            <person name="Platzer M."/>
            <person name="Groth M."/>
            <person name="Szafranski K."/>
            <person name="Schliwa M."/>
        </authorList>
    </citation>
    <scope>NUCLEOTIDE SEQUENCE [LARGE SCALE GENOMIC DNA]</scope>
</reference>
<dbReference type="EMBL" id="ASPP01000209">
    <property type="protein sequence ID" value="ETO36854.1"/>
    <property type="molecule type" value="Genomic_DNA"/>
</dbReference>
<protein>
    <submittedName>
        <fullName evidence="1">Uncharacterized protein</fullName>
    </submittedName>
</protein>
<proteinExistence type="predicted"/>
<evidence type="ECO:0000313" key="2">
    <source>
        <dbReference type="Proteomes" id="UP000023152"/>
    </source>
</evidence>
<accession>X6PFM8</accession>
<keyword evidence="2" id="KW-1185">Reference proteome</keyword>
<gene>
    <name evidence="1" type="ORF">RFI_00208</name>
</gene>
<organism evidence="1 2">
    <name type="scientific">Reticulomyxa filosa</name>
    <dbReference type="NCBI Taxonomy" id="46433"/>
    <lineage>
        <taxon>Eukaryota</taxon>
        <taxon>Sar</taxon>
        <taxon>Rhizaria</taxon>
        <taxon>Retaria</taxon>
        <taxon>Foraminifera</taxon>
        <taxon>Monothalamids</taxon>
        <taxon>Reticulomyxidae</taxon>
        <taxon>Reticulomyxa</taxon>
    </lineage>
</organism>
<comment type="caution">
    <text evidence="1">The sequence shown here is derived from an EMBL/GenBank/DDBJ whole genome shotgun (WGS) entry which is preliminary data.</text>
</comment>
<dbReference type="Proteomes" id="UP000023152">
    <property type="component" value="Unassembled WGS sequence"/>
</dbReference>
<evidence type="ECO:0000313" key="1">
    <source>
        <dbReference type="EMBL" id="ETO36854.1"/>
    </source>
</evidence>
<sequence>MNNDKVFDYCIENVSQTIIQRHNNITAKIFNDIYLFYDHNTLITCLLHLEIIINLIYDLLFTTHYPKNVEVIDLKTMKSLTGIKNNIYQKKTIYLELISLFCAIDNKFLLLKK</sequence>
<name>X6PFM8_RETFI</name>